<feature type="chain" id="PRO_5035743055" evidence="1">
    <location>
        <begin position="21"/>
        <end position="134"/>
    </location>
</feature>
<dbReference type="EMBL" id="JABEBT010000065">
    <property type="protein sequence ID" value="KAF7634032.1"/>
    <property type="molecule type" value="Genomic_DNA"/>
</dbReference>
<dbReference type="Proteomes" id="UP000605970">
    <property type="component" value="Unassembled WGS sequence"/>
</dbReference>
<comment type="caution">
    <text evidence="2">The sequence shown here is derived from an EMBL/GenBank/DDBJ whole genome shotgun (WGS) entry which is preliminary data.</text>
</comment>
<accession>A0A8S9ZL62</accession>
<dbReference type="AlphaFoldDB" id="A0A8S9ZL62"/>
<keyword evidence="3" id="KW-1185">Reference proteome</keyword>
<keyword evidence="1" id="KW-0732">Signal</keyword>
<gene>
    <name evidence="2" type="ORF">Mgra_00006557</name>
</gene>
<evidence type="ECO:0000313" key="3">
    <source>
        <dbReference type="Proteomes" id="UP000605970"/>
    </source>
</evidence>
<reference evidence="2" key="1">
    <citation type="journal article" date="2020" name="Ecol. Evol.">
        <title>Genome structure and content of the rice root-knot nematode (Meloidogyne graminicola).</title>
        <authorList>
            <person name="Phan N.T."/>
            <person name="Danchin E.G.J."/>
            <person name="Klopp C."/>
            <person name="Perfus-Barbeoch L."/>
            <person name="Kozlowski D.K."/>
            <person name="Koutsovoulos G.D."/>
            <person name="Lopez-Roques C."/>
            <person name="Bouchez O."/>
            <person name="Zahm M."/>
            <person name="Besnard G."/>
            <person name="Bellafiore S."/>
        </authorList>
    </citation>
    <scope>NUCLEOTIDE SEQUENCE</scope>
    <source>
        <strain evidence="2">VN-18</strain>
    </source>
</reference>
<name>A0A8S9ZL62_9BILA</name>
<evidence type="ECO:0000256" key="1">
    <source>
        <dbReference type="SAM" id="SignalP"/>
    </source>
</evidence>
<proteinExistence type="predicted"/>
<protein>
    <submittedName>
        <fullName evidence="2">Uncharacterized protein</fullName>
    </submittedName>
</protein>
<evidence type="ECO:0000313" key="2">
    <source>
        <dbReference type="EMBL" id="KAF7634032.1"/>
    </source>
</evidence>
<organism evidence="2 3">
    <name type="scientific">Meloidogyne graminicola</name>
    <dbReference type="NCBI Taxonomy" id="189291"/>
    <lineage>
        <taxon>Eukaryota</taxon>
        <taxon>Metazoa</taxon>
        <taxon>Ecdysozoa</taxon>
        <taxon>Nematoda</taxon>
        <taxon>Chromadorea</taxon>
        <taxon>Rhabditida</taxon>
        <taxon>Tylenchina</taxon>
        <taxon>Tylenchomorpha</taxon>
        <taxon>Tylenchoidea</taxon>
        <taxon>Meloidogynidae</taxon>
        <taxon>Meloidogyninae</taxon>
        <taxon>Meloidogyne</taxon>
    </lineage>
</organism>
<sequence length="134" mass="15977">MIKKLFFILFLILEINQLYGMMKPPRDPKRGKQIAEEIDNAKRMKKVENNSFVLNEIKFSLDEVTLLAEILRAIEIEKDFSSKPKENLFLIIEEHFKKYLIKFSGRMLGDIYFVPIINKIKQVFIYYNNILNEN</sequence>
<feature type="signal peptide" evidence="1">
    <location>
        <begin position="1"/>
        <end position="20"/>
    </location>
</feature>